<evidence type="ECO:0000313" key="17">
    <source>
        <dbReference type="Proteomes" id="UP001596484"/>
    </source>
</evidence>
<dbReference type="Proteomes" id="UP001596484">
    <property type="component" value="Unassembled WGS sequence"/>
</dbReference>
<dbReference type="SMART" id="SM00898">
    <property type="entry name" value="Fapy_DNA_glyco"/>
    <property type="match status" value="1"/>
</dbReference>
<dbReference type="SUPFAM" id="SSF57716">
    <property type="entry name" value="Glucocorticoid receptor-like (DNA-binding domain)"/>
    <property type="match status" value="1"/>
</dbReference>
<keyword evidence="3" id="KW-0479">Metal-binding</keyword>
<accession>A0ABW2RV29</accession>
<evidence type="ECO:0000256" key="12">
    <source>
        <dbReference type="ARBA" id="ARBA00023295"/>
    </source>
</evidence>
<keyword evidence="8" id="KW-0238">DNA-binding</keyword>
<keyword evidence="6" id="KW-0378">Hydrolase</keyword>
<dbReference type="EMBL" id="JBHTCS010000009">
    <property type="protein sequence ID" value="MFC7447611.1"/>
    <property type="molecule type" value="Genomic_DNA"/>
</dbReference>
<dbReference type="RefSeq" id="WP_378402813.1">
    <property type="nucleotide sequence ID" value="NZ_JBHTCS010000009.1"/>
</dbReference>
<dbReference type="Pfam" id="PF01149">
    <property type="entry name" value="Fapy_DNA_glyco"/>
    <property type="match status" value="1"/>
</dbReference>
<dbReference type="Gene3D" id="3.20.190.10">
    <property type="entry name" value="MutM-like, N-terminal"/>
    <property type="match status" value="1"/>
</dbReference>
<organism evidence="16 17">
    <name type="scientific">Rhodococcus daqingensis</name>
    <dbReference type="NCBI Taxonomy" id="2479363"/>
    <lineage>
        <taxon>Bacteria</taxon>
        <taxon>Bacillati</taxon>
        <taxon>Actinomycetota</taxon>
        <taxon>Actinomycetes</taxon>
        <taxon>Mycobacteriales</taxon>
        <taxon>Nocardiaceae</taxon>
        <taxon>Rhodococcus</taxon>
    </lineage>
</organism>
<name>A0ABW2RV29_9NOCA</name>
<gene>
    <name evidence="16" type="ORF">ACFQS9_06890</name>
</gene>
<evidence type="ECO:0000256" key="1">
    <source>
        <dbReference type="ARBA" id="ARBA00009409"/>
    </source>
</evidence>
<evidence type="ECO:0000256" key="13">
    <source>
        <dbReference type="PROSITE-ProRule" id="PRU00391"/>
    </source>
</evidence>
<evidence type="ECO:0000256" key="9">
    <source>
        <dbReference type="ARBA" id="ARBA00023204"/>
    </source>
</evidence>
<comment type="caution">
    <text evidence="16">The sequence shown here is derived from an EMBL/GenBank/DDBJ whole genome shotgun (WGS) entry which is preliminary data.</text>
</comment>
<evidence type="ECO:0000259" key="14">
    <source>
        <dbReference type="PROSITE" id="PS51066"/>
    </source>
</evidence>
<evidence type="ECO:0000256" key="11">
    <source>
        <dbReference type="ARBA" id="ARBA00023268"/>
    </source>
</evidence>
<keyword evidence="10" id="KW-0456">Lyase</keyword>
<feature type="domain" description="Formamidopyrimidine-DNA glycosylase catalytic" evidence="15">
    <location>
        <begin position="2"/>
        <end position="99"/>
    </location>
</feature>
<protein>
    <recommendedName>
        <fullName evidence="2">DNA-(apurinic or apyrimidinic site) lyase</fullName>
        <ecNumber evidence="2">4.2.99.18</ecNumber>
    </recommendedName>
</protein>
<dbReference type="InterPro" id="IPR010979">
    <property type="entry name" value="Ribosomal_uS13-like_H2TH"/>
</dbReference>
<dbReference type="PANTHER" id="PTHR42697:SF1">
    <property type="entry name" value="ENDONUCLEASE 8"/>
    <property type="match status" value="1"/>
</dbReference>
<comment type="similarity">
    <text evidence="1">Belongs to the FPG family.</text>
</comment>
<evidence type="ECO:0000256" key="7">
    <source>
        <dbReference type="ARBA" id="ARBA00022833"/>
    </source>
</evidence>
<dbReference type="InterPro" id="IPR044090">
    <property type="entry name" value="Nei2_N"/>
</dbReference>
<keyword evidence="7" id="KW-0862">Zinc</keyword>
<dbReference type="Gene3D" id="1.10.8.50">
    <property type="match status" value="1"/>
</dbReference>
<dbReference type="InterPro" id="IPR035937">
    <property type="entry name" value="FPG_N"/>
</dbReference>
<keyword evidence="4" id="KW-0227">DNA damage</keyword>
<evidence type="ECO:0000313" key="16">
    <source>
        <dbReference type="EMBL" id="MFC7447611.1"/>
    </source>
</evidence>
<keyword evidence="11" id="KW-0511">Multifunctional enzyme</keyword>
<dbReference type="PROSITE" id="PS51068">
    <property type="entry name" value="FPG_CAT"/>
    <property type="match status" value="1"/>
</dbReference>
<dbReference type="SUPFAM" id="SSF46946">
    <property type="entry name" value="S13-like H2TH domain"/>
    <property type="match status" value="1"/>
</dbReference>
<dbReference type="SUPFAM" id="SSF81624">
    <property type="entry name" value="N-terminal domain of MutM-like DNA repair proteins"/>
    <property type="match status" value="1"/>
</dbReference>
<dbReference type="Pfam" id="PF06831">
    <property type="entry name" value="H2TH"/>
    <property type="match status" value="1"/>
</dbReference>
<dbReference type="SMART" id="SM01232">
    <property type="entry name" value="H2TH"/>
    <property type="match status" value="1"/>
</dbReference>
<dbReference type="InterPro" id="IPR000214">
    <property type="entry name" value="Znf_DNA_glyclase/AP_lyase"/>
</dbReference>
<evidence type="ECO:0000259" key="15">
    <source>
        <dbReference type="PROSITE" id="PS51068"/>
    </source>
</evidence>
<evidence type="ECO:0000256" key="5">
    <source>
        <dbReference type="ARBA" id="ARBA00022771"/>
    </source>
</evidence>
<feature type="domain" description="FPG-type" evidence="14">
    <location>
        <begin position="220"/>
        <end position="259"/>
    </location>
</feature>
<keyword evidence="9" id="KW-0234">DNA repair</keyword>
<evidence type="ECO:0000256" key="3">
    <source>
        <dbReference type="ARBA" id="ARBA00022723"/>
    </source>
</evidence>
<keyword evidence="12" id="KW-0326">Glycosidase</keyword>
<evidence type="ECO:0000256" key="8">
    <source>
        <dbReference type="ARBA" id="ARBA00023125"/>
    </source>
</evidence>
<sequence>MPEGDTVWRVAGQLREALVGEPLTVCDIRVPRFATVDLTPGPVDEVVSRGKHLLIRVGEQSVHTHLKMEGDWHVYPVGARWRRPAWQARILLGTAKRVAVGFQLGIVEVLPRGDEDLVVGHLGPDLLGPDWDPAVAASNLAADPARPVGLAMLDQRVLAGIGNEYRSELCFLRGLRPERPVGTVADLAGLVDLAHRTMVANRSRVARTTTGDRRPGRRSWVYGRTGKPCLRCGTLVRGGVLGEDASSERHIYFCPRCQS</sequence>
<dbReference type="PROSITE" id="PS51066">
    <property type="entry name" value="ZF_FPG_2"/>
    <property type="match status" value="1"/>
</dbReference>
<evidence type="ECO:0000256" key="2">
    <source>
        <dbReference type="ARBA" id="ARBA00012720"/>
    </source>
</evidence>
<keyword evidence="17" id="KW-1185">Reference proteome</keyword>
<dbReference type="InterPro" id="IPR015886">
    <property type="entry name" value="H2TH_FPG"/>
</dbReference>
<dbReference type="InterPro" id="IPR012319">
    <property type="entry name" value="FPG_cat"/>
</dbReference>
<evidence type="ECO:0000256" key="10">
    <source>
        <dbReference type="ARBA" id="ARBA00023239"/>
    </source>
</evidence>
<proteinExistence type="inferred from homology"/>
<dbReference type="EC" id="4.2.99.18" evidence="2"/>
<evidence type="ECO:0000256" key="6">
    <source>
        <dbReference type="ARBA" id="ARBA00022801"/>
    </source>
</evidence>
<evidence type="ECO:0000256" key="4">
    <source>
        <dbReference type="ARBA" id="ARBA00022763"/>
    </source>
</evidence>
<keyword evidence="5 13" id="KW-0863">Zinc-finger</keyword>
<reference evidence="17" key="1">
    <citation type="journal article" date="2019" name="Int. J. Syst. Evol. Microbiol.">
        <title>The Global Catalogue of Microorganisms (GCM) 10K type strain sequencing project: providing services to taxonomists for standard genome sequencing and annotation.</title>
        <authorList>
            <consortium name="The Broad Institute Genomics Platform"/>
            <consortium name="The Broad Institute Genome Sequencing Center for Infectious Disease"/>
            <person name="Wu L."/>
            <person name="Ma J."/>
        </authorList>
    </citation>
    <scope>NUCLEOTIDE SEQUENCE [LARGE SCALE GENOMIC DNA]</scope>
    <source>
        <strain evidence="17">ICMP 19430</strain>
    </source>
</reference>
<dbReference type="CDD" id="cd08971">
    <property type="entry name" value="AcNei2_N"/>
    <property type="match status" value="1"/>
</dbReference>
<dbReference type="PANTHER" id="PTHR42697">
    <property type="entry name" value="ENDONUCLEASE 8"/>
    <property type="match status" value="1"/>
</dbReference>